<comment type="similarity">
    <text evidence="2">Belongs to the EfeM/EfeO family.</text>
</comment>
<dbReference type="PANTHER" id="PTHR39192">
    <property type="entry name" value="IRON UPTAKE SYSTEM COMPONENT EFEO"/>
    <property type="match status" value="1"/>
</dbReference>
<proteinExistence type="inferred from homology"/>
<dbReference type="InterPro" id="IPR050894">
    <property type="entry name" value="EfeM/EfeO_iron_uptake"/>
</dbReference>
<evidence type="ECO:0000256" key="4">
    <source>
        <dbReference type="SAM" id="SignalP"/>
    </source>
</evidence>
<dbReference type="InterPro" id="IPR034981">
    <property type="entry name" value="Imelysin-like_EfeO/Algp7"/>
</dbReference>
<evidence type="ECO:0000313" key="6">
    <source>
        <dbReference type="EMBL" id="ELV08659.1"/>
    </source>
</evidence>
<evidence type="ECO:0000259" key="5">
    <source>
        <dbReference type="Pfam" id="PF09375"/>
    </source>
</evidence>
<feature type="chain" id="PRO_5003998557" evidence="4">
    <location>
        <begin position="20"/>
        <end position="298"/>
    </location>
</feature>
<evidence type="ECO:0000313" key="7">
    <source>
        <dbReference type="Proteomes" id="UP000011617"/>
    </source>
</evidence>
<comment type="subcellular location">
    <subcellularLocation>
        <location evidence="1">Cell envelope</location>
    </subcellularLocation>
</comment>
<comment type="caution">
    <text evidence="6">The sequence shown here is derived from an EMBL/GenBank/DDBJ whole genome shotgun (WGS) entry which is preliminary data.</text>
</comment>
<keyword evidence="7" id="KW-1185">Reference proteome</keyword>
<dbReference type="InterPro" id="IPR038352">
    <property type="entry name" value="Imelysin_sf"/>
</dbReference>
<name>L8Y0R6_9GAMM</name>
<sequence length="298" mass="33464">MRTLLISLALLATLTVTHAKVGRQAILQSGDAPIIIALGDIPTPEAYQTAIDDYMVFVRARLETVVMDLKALSAALENNDLNRAQKAYLSAHYAYETIRPIILVFGNMDRMINSPASAYLLQENDPNFKGFHAVEYALFHQHDVHDALRENQRLLKYLRDLVKRAEIETLFLPKLVQSAPDFAEHILENKLSGRDHYYSGADLSEINANLEGITAILTVLKPHLDDAFVASVEDNIHAIEQQLLPYDQAGTYLPLDQLTQTDRQHLYGLTSQLAETLAQLRGLLAIEVYHSFDSKEMP</sequence>
<evidence type="ECO:0000256" key="3">
    <source>
        <dbReference type="ARBA" id="ARBA00022729"/>
    </source>
</evidence>
<dbReference type="OrthoDB" id="7348379at2"/>
<dbReference type="Proteomes" id="UP000011617">
    <property type="component" value="Unassembled WGS sequence"/>
</dbReference>
<keyword evidence="3 4" id="KW-0732">Signal</keyword>
<dbReference type="RefSeq" id="WP_008314471.1">
    <property type="nucleotide sequence ID" value="NZ_KB372778.1"/>
</dbReference>
<evidence type="ECO:0000256" key="1">
    <source>
        <dbReference type="ARBA" id="ARBA00004196"/>
    </source>
</evidence>
<feature type="domain" description="Imelysin-like" evidence="5">
    <location>
        <begin position="53"/>
        <end position="277"/>
    </location>
</feature>
<dbReference type="InterPro" id="IPR018976">
    <property type="entry name" value="Imelysin-like"/>
</dbReference>
<feature type="signal peptide" evidence="4">
    <location>
        <begin position="1"/>
        <end position="19"/>
    </location>
</feature>
<evidence type="ECO:0000256" key="2">
    <source>
        <dbReference type="ARBA" id="ARBA00005989"/>
    </source>
</evidence>
<reference evidence="6 7" key="1">
    <citation type="journal article" date="2013" name="Genome Announc.">
        <title>Complete Genome Sequence of Wohlfahrtiimonas chitiniclastica Strain SH04, Isolated from Chrysomya megacephala Collected from Pudong International Airport in China.</title>
        <authorList>
            <person name="Cao X.M."/>
            <person name="Chen T."/>
            <person name="Xu L.Z."/>
            <person name="Yao L.S."/>
            <person name="Qi J."/>
            <person name="Zhang X.L."/>
            <person name="Yan Q.L."/>
            <person name="Deng Y.H."/>
            <person name="Guo T.Y."/>
            <person name="Wang J."/>
            <person name="Hu K.X."/>
            <person name="Xu B.L."/>
        </authorList>
    </citation>
    <scope>NUCLEOTIDE SEQUENCE [LARGE SCALE GENOMIC DNA]</scope>
    <source>
        <strain evidence="6 7">SH04</strain>
    </source>
</reference>
<accession>L8Y0R6</accession>
<dbReference type="CDD" id="cd14656">
    <property type="entry name" value="Imelysin-like_EfeO"/>
    <property type="match status" value="1"/>
</dbReference>
<dbReference type="PATRIC" id="fig|1261130.3.peg.256"/>
<organism evidence="6 7">
    <name type="scientific">Wohlfahrtiimonas chitiniclastica SH04</name>
    <dbReference type="NCBI Taxonomy" id="1261130"/>
    <lineage>
        <taxon>Bacteria</taxon>
        <taxon>Pseudomonadati</taxon>
        <taxon>Pseudomonadota</taxon>
        <taxon>Gammaproteobacteria</taxon>
        <taxon>Cardiobacteriales</taxon>
        <taxon>Ignatzschineriaceae</taxon>
        <taxon>Wohlfahrtiimonas</taxon>
    </lineage>
</organism>
<dbReference type="Gene3D" id="1.20.1420.20">
    <property type="entry name" value="M75 peptidase, HXXE motif"/>
    <property type="match status" value="1"/>
</dbReference>
<gene>
    <name evidence="6" type="ORF">F387_00051</name>
</gene>
<dbReference type="PANTHER" id="PTHR39192:SF1">
    <property type="entry name" value="IRON UPTAKE SYSTEM COMPONENT EFEO"/>
    <property type="match status" value="1"/>
</dbReference>
<dbReference type="EMBL" id="AOBV01000002">
    <property type="protein sequence ID" value="ELV08659.1"/>
    <property type="molecule type" value="Genomic_DNA"/>
</dbReference>
<dbReference type="GO" id="GO:0030313">
    <property type="term" value="C:cell envelope"/>
    <property type="evidence" value="ECO:0007669"/>
    <property type="project" value="UniProtKB-SubCell"/>
</dbReference>
<protein>
    <submittedName>
        <fullName evidence="6">Iron uptake system component EfeO</fullName>
    </submittedName>
</protein>
<dbReference type="AlphaFoldDB" id="L8Y0R6"/>
<dbReference type="Pfam" id="PF09375">
    <property type="entry name" value="Peptidase_M75"/>
    <property type="match status" value="1"/>
</dbReference>
<dbReference type="HOGENOM" id="CLU_050342_0_1_6"/>